<keyword evidence="1" id="KW-0812">Transmembrane</keyword>
<evidence type="ECO:0008006" key="4">
    <source>
        <dbReference type="Google" id="ProtNLM"/>
    </source>
</evidence>
<reference evidence="2" key="1">
    <citation type="submission" date="2023-06" db="EMBL/GenBank/DDBJ databases">
        <authorList>
            <person name="Delattre M."/>
        </authorList>
    </citation>
    <scope>NUCLEOTIDE SEQUENCE</scope>
    <source>
        <strain evidence="2">AF72</strain>
    </source>
</reference>
<dbReference type="AlphaFoldDB" id="A0AA36D0M1"/>
<evidence type="ECO:0000256" key="1">
    <source>
        <dbReference type="SAM" id="Phobius"/>
    </source>
</evidence>
<feature type="transmembrane region" description="Helical" evidence="1">
    <location>
        <begin position="37"/>
        <end position="57"/>
    </location>
</feature>
<dbReference type="EMBL" id="CATQJA010002654">
    <property type="protein sequence ID" value="CAJ0578805.1"/>
    <property type="molecule type" value="Genomic_DNA"/>
</dbReference>
<organism evidence="2 3">
    <name type="scientific">Mesorhabditis spiculigera</name>
    <dbReference type="NCBI Taxonomy" id="96644"/>
    <lineage>
        <taxon>Eukaryota</taxon>
        <taxon>Metazoa</taxon>
        <taxon>Ecdysozoa</taxon>
        <taxon>Nematoda</taxon>
        <taxon>Chromadorea</taxon>
        <taxon>Rhabditida</taxon>
        <taxon>Rhabditina</taxon>
        <taxon>Rhabditomorpha</taxon>
        <taxon>Rhabditoidea</taxon>
        <taxon>Rhabditidae</taxon>
        <taxon>Mesorhabditinae</taxon>
        <taxon>Mesorhabditis</taxon>
    </lineage>
</organism>
<dbReference type="SUPFAM" id="SSF103473">
    <property type="entry name" value="MFS general substrate transporter"/>
    <property type="match status" value="1"/>
</dbReference>
<comment type="caution">
    <text evidence="2">The sequence shown here is derived from an EMBL/GenBank/DDBJ whole genome shotgun (WGS) entry which is preliminary data.</text>
</comment>
<dbReference type="InterPro" id="IPR036259">
    <property type="entry name" value="MFS_trans_sf"/>
</dbReference>
<sequence length="200" mass="22190">MLMTMVAGIAGNTLLTALAEAWKQGRGPLRRIKTYRGSAATLALCFLLVAPITYFYQLLVKEEVWIYIGVQCVNSFLGGGVFVLATDVMYSVTTKDRRATTIMYCYLVEHFIGDGPGPYIAGAIADAYRGDDKGPEAEVEALLKAFRITNLVVIPAVVFTVLACFFMPGDYKRNVEAEILLDELEKEEDPEGYQEKHKSR</sequence>
<feature type="transmembrane region" description="Helical" evidence="1">
    <location>
        <begin position="64"/>
        <end position="85"/>
    </location>
</feature>
<protein>
    <recommendedName>
        <fullName evidence="4">Major facilitator superfamily (MFS) profile domain-containing protein</fullName>
    </recommendedName>
</protein>
<keyword evidence="1" id="KW-1133">Transmembrane helix</keyword>
<evidence type="ECO:0000313" key="3">
    <source>
        <dbReference type="Proteomes" id="UP001177023"/>
    </source>
</evidence>
<dbReference type="Proteomes" id="UP001177023">
    <property type="component" value="Unassembled WGS sequence"/>
</dbReference>
<gene>
    <name evidence="2" type="ORF">MSPICULIGERA_LOCUS17046</name>
</gene>
<keyword evidence="3" id="KW-1185">Reference proteome</keyword>
<dbReference type="Gene3D" id="1.20.1250.20">
    <property type="entry name" value="MFS general substrate transporter like domains"/>
    <property type="match status" value="1"/>
</dbReference>
<feature type="non-terminal residue" evidence="2">
    <location>
        <position position="200"/>
    </location>
</feature>
<evidence type="ECO:0000313" key="2">
    <source>
        <dbReference type="EMBL" id="CAJ0578805.1"/>
    </source>
</evidence>
<keyword evidence="1" id="KW-0472">Membrane</keyword>
<feature type="transmembrane region" description="Helical" evidence="1">
    <location>
        <begin position="148"/>
        <end position="167"/>
    </location>
</feature>
<accession>A0AA36D0M1</accession>
<name>A0AA36D0M1_9BILA</name>
<proteinExistence type="predicted"/>